<gene>
    <name evidence="2" type="ORF">SPI_07239</name>
</gene>
<dbReference type="STRING" id="1081102.A0A167QEZ7"/>
<dbReference type="PANTHER" id="PTHR17901:SF14">
    <property type="entry name" value="MAGNESIUM-DEPENDENT PHOSPHATASE 1"/>
    <property type="match status" value="1"/>
</dbReference>
<evidence type="ECO:0000313" key="3">
    <source>
        <dbReference type="Proteomes" id="UP000076874"/>
    </source>
</evidence>
<accession>A0A167QEZ7</accession>
<dbReference type="GO" id="GO:0003993">
    <property type="term" value="F:acid phosphatase activity"/>
    <property type="evidence" value="ECO:0007669"/>
    <property type="project" value="TreeGrafter"/>
</dbReference>
<feature type="region of interest" description="Disordered" evidence="1">
    <location>
        <begin position="174"/>
        <end position="193"/>
    </location>
</feature>
<dbReference type="Gene3D" id="3.40.50.1000">
    <property type="entry name" value="HAD superfamily/HAD-like"/>
    <property type="match status" value="1"/>
</dbReference>
<dbReference type="AlphaFoldDB" id="A0A167QEZ7"/>
<dbReference type="SFLD" id="SFLDG01129">
    <property type="entry name" value="C1.5:_HAD__Beta-PGM__Phosphata"/>
    <property type="match status" value="1"/>
</dbReference>
<feature type="compositionally biased region" description="Gly residues" evidence="1">
    <location>
        <begin position="104"/>
        <end position="113"/>
    </location>
</feature>
<organism evidence="2 3">
    <name type="scientific">Niveomyces insectorum RCEF 264</name>
    <dbReference type="NCBI Taxonomy" id="1081102"/>
    <lineage>
        <taxon>Eukaryota</taxon>
        <taxon>Fungi</taxon>
        <taxon>Dikarya</taxon>
        <taxon>Ascomycota</taxon>
        <taxon>Pezizomycotina</taxon>
        <taxon>Sordariomycetes</taxon>
        <taxon>Hypocreomycetidae</taxon>
        <taxon>Hypocreales</taxon>
        <taxon>Cordycipitaceae</taxon>
        <taxon>Niveomyces</taxon>
    </lineage>
</organism>
<feature type="compositionally biased region" description="Low complexity" evidence="1">
    <location>
        <begin position="174"/>
        <end position="185"/>
    </location>
</feature>
<keyword evidence="3" id="KW-1185">Reference proteome</keyword>
<dbReference type="OrthoDB" id="2865258at2759"/>
<dbReference type="InterPro" id="IPR010036">
    <property type="entry name" value="MDP_1_eu_arc"/>
</dbReference>
<evidence type="ECO:0000256" key="1">
    <source>
        <dbReference type="SAM" id="MobiDB-lite"/>
    </source>
</evidence>
<dbReference type="Proteomes" id="UP000076874">
    <property type="component" value="Unassembled WGS sequence"/>
</dbReference>
<proteinExistence type="predicted"/>
<dbReference type="InterPro" id="IPR036412">
    <property type="entry name" value="HAD-like_sf"/>
</dbReference>
<evidence type="ECO:0000313" key="2">
    <source>
        <dbReference type="EMBL" id="OAA57580.1"/>
    </source>
</evidence>
<protein>
    <submittedName>
        <fullName evidence="2">HAD-like domain protein</fullName>
    </submittedName>
</protein>
<dbReference type="InterPro" id="IPR023214">
    <property type="entry name" value="HAD_sf"/>
</dbReference>
<dbReference type="SUPFAM" id="SSF56784">
    <property type="entry name" value="HAD-like"/>
    <property type="match status" value="1"/>
</dbReference>
<dbReference type="EMBL" id="AZHD01000014">
    <property type="protein sequence ID" value="OAA57580.1"/>
    <property type="molecule type" value="Genomic_DNA"/>
</dbReference>
<reference evidence="2 3" key="1">
    <citation type="journal article" date="2016" name="Genome Biol. Evol.">
        <title>Divergent and convergent evolution of fungal pathogenicity.</title>
        <authorList>
            <person name="Shang Y."/>
            <person name="Xiao G."/>
            <person name="Zheng P."/>
            <person name="Cen K."/>
            <person name="Zhan S."/>
            <person name="Wang C."/>
        </authorList>
    </citation>
    <scope>NUCLEOTIDE SEQUENCE [LARGE SCALE GENOMIC DNA]</scope>
    <source>
        <strain evidence="2 3">RCEF 264</strain>
    </source>
</reference>
<comment type="caution">
    <text evidence="2">The sequence shown here is derived from an EMBL/GenBank/DDBJ whole genome shotgun (WGS) entry which is preliminary data.</text>
</comment>
<dbReference type="SFLD" id="SFLDG01131">
    <property type="entry name" value="C1.5.2:_MDP_Like"/>
    <property type="match status" value="1"/>
</dbReference>
<sequence>MFLHKNAAQNGDAAASAAERFSTPSSSNDANASSAALAYAFPPGSVFVDGRPLPRLIVFDLDYTLWPFWVDTHVTPPLKAVPGGGSSVGGGAGPAVLRARRGGPAQGSSGGGEPQLATAVDRFGETFSFYTDVPDILHALPAAGGRLGVASRTSAPELARDMLRILQVPAPVVATTSASSTASSSGRKDKERTRKALDVFDAGLEVYPTTKTKHMEALHQRTGIPYEDFLFFDDESRNRNVETLGVTMFLVRDGVDWDEVERGVRAWRKRRGHGATTAS</sequence>
<dbReference type="Pfam" id="PF12689">
    <property type="entry name" value="Acid_PPase"/>
    <property type="match status" value="2"/>
</dbReference>
<feature type="region of interest" description="Disordered" evidence="1">
    <location>
        <begin position="85"/>
        <end position="116"/>
    </location>
</feature>
<dbReference type="PANTHER" id="PTHR17901">
    <property type="entry name" value="MAGNESIUM-DEPENDENT PHOSPHATASE 1 MDP1"/>
    <property type="match status" value="1"/>
</dbReference>
<dbReference type="SFLD" id="SFLDS00003">
    <property type="entry name" value="Haloacid_Dehalogenase"/>
    <property type="match status" value="1"/>
</dbReference>
<name>A0A167QEZ7_9HYPO</name>